<dbReference type="Proteomes" id="UP000318081">
    <property type="component" value="Chromosome"/>
</dbReference>
<evidence type="ECO:0000313" key="1">
    <source>
        <dbReference type="EMBL" id="QDV86960.1"/>
    </source>
</evidence>
<protein>
    <submittedName>
        <fullName evidence="1">Uncharacterized protein</fullName>
    </submittedName>
</protein>
<name>A0ABX5XZT1_9BACT</name>
<dbReference type="EMBL" id="CP036432">
    <property type="protein sequence ID" value="QDV87038.1"/>
    <property type="molecule type" value="Genomic_DNA"/>
</dbReference>
<sequence>MCDCMENPMVRGSVTKPKARKVHRCGECLRDILPGERYEYVSGIWKDSGGSTHKTCADCVRLREVIGIECYAYGLMMDAIDYRDGGEGEAFAKRRRENWERRRVVQ</sequence>
<dbReference type="EMBL" id="CP036432">
    <property type="protein sequence ID" value="QDV86960.1"/>
    <property type="molecule type" value="Genomic_DNA"/>
</dbReference>
<proteinExistence type="predicted"/>
<gene>
    <name evidence="1" type="ORF">TBK1r_59870</name>
    <name evidence="2" type="ORF">TBK1r_60650</name>
</gene>
<accession>A0ABX5XZT1</accession>
<organism evidence="1 3">
    <name type="scientific">Stieleria magnilauensis</name>
    <dbReference type="NCBI Taxonomy" id="2527963"/>
    <lineage>
        <taxon>Bacteria</taxon>
        <taxon>Pseudomonadati</taxon>
        <taxon>Planctomycetota</taxon>
        <taxon>Planctomycetia</taxon>
        <taxon>Pirellulales</taxon>
        <taxon>Pirellulaceae</taxon>
        <taxon>Stieleria</taxon>
    </lineage>
</organism>
<reference evidence="1 3" key="1">
    <citation type="submission" date="2019-02" db="EMBL/GenBank/DDBJ databases">
        <title>Deep-cultivation of Planctomycetes and their phenomic and genomic characterization uncovers novel biology.</title>
        <authorList>
            <person name="Wiegand S."/>
            <person name="Jogler M."/>
            <person name="Boedeker C."/>
            <person name="Pinto D."/>
            <person name="Vollmers J."/>
            <person name="Rivas-Marin E."/>
            <person name="Kohn T."/>
            <person name="Peeters S.H."/>
            <person name="Heuer A."/>
            <person name="Rast P."/>
            <person name="Oberbeckmann S."/>
            <person name="Bunk B."/>
            <person name="Jeske O."/>
            <person name="Meyerdierks A."/>
            <person name="Storesund J.E."/>
            <person name="Kallscheuer N."/>
            <person name="Luecker S."/>
            <person name="Lage O.M."/>
            <person name="Pohl T."/>
            <person name="Merkel B.J."/>
            <person name="Hornburger P."/>
            <person name="Mueller R.-W."/>
            <person name="Bruemmer F."/>
            <person name="Labrenz M."/>
            <person name="Spormann A.M."/>
            <person name="Op den Camp H."/>
            <person name="Overmann J."/>
            <person name="Amann R."/>
            <person name="Jetten M.S.M."/>
            <person name="Mascher T."/>
            <person name="Medema M.H."/>
            <person name="Devos D.P."/>
            <person name="Kaster A.-K."/>
            <person name="Ovreas L."/>
            <person name="Rohde M."/>
            <person name="Galperin M.Y."/>
            <person name="Jogler C."/>
        </authorList>
    </citation>
    <scope>NUCLEOTIDE SEQUENCE [LARGE SCALE GENOMIC DNA]</scope>
    <source>
        <strain evidence="1 3">TBK1r</strain>
    </source>
</reference>
<keyword evidence="3" id="KW-1185">Reference proteome</keyword>
<evidence type="ECO:0000313" key="2">
    <source>
        <dbReference type="EMBL" id="QDV87038.1"/>
    </source>
</evidence>
<evidence type="ECO:0000313" key="3">
    <source>
        <dbReference type="Proteomes" id="UP000318081"/>
    </source>
</evidence>